<dbReference type="Pfam" id="PF00027">
    <property type="entry name" value="cNMP_binding"/>
    <property type="match status" value="1"/>
</dbReference>
<evidence type="ECO:0000313" key="3">
    <source>
        <dbReference type="Proteomes" id="UP000007364"/>
    </source>
</evidence>
<dbReference type="Gene3D" id="2.60.120.10">
    <property type="entry name" value="Jelly Rolls"/>
    <property type="match status" value="1"/>
</dbReference>
<dbReference type="InterPro" id="IPR000595">
    <property type="entry name" value="cNMP-bd_dom"/>
</dbReference>
<dbReference type="RefSeq" id="WP_008992223.1">
    <property type="nucleotide sequence ID" value="NZ_AMSG01000019.1"/>
</dbReference>
<dbReference type="InterPro" id="IPR014710">
    <property type="entry name" value="RmlC-like_jellyroll"/>
</dbReference>
<comment type="caution">
    <text evidence="2">The sequence shown here is derived from an EMBL/GenBank/DDBJ whole genome shotgun (WGS) entry which is preliminary data.</text>
</comment>
<protein>
    <submittedName>
        <fullName evidence="2">Cyclic nucleotide-binding protein</fullName>
    </submittedName>
</protein>
<dbReference type="InterPro" id="IPR018490">
    <property type="entry name" value="cNMP-bd_dom_sf"/>
</dbReference>
<evidence type="ECO:0000259" key="1">
    <source>
        <dbReference type="PROSITE" id="PS50042"/>
    </source>
</evidence>
<gene>
    <name evidence="2" type="ORF">I215_11923</name>
</gene>
<keyword evidence="3" id="KW-1185">Reference proteome</keyword>
<dbReference type="eggNOG" id="COG0664">
    <property type="taxonomic scope" value="Bacteria"/>
</dbReference>
<accession>K2QIJ9</accession>
<organism evidence="2 3">
    <name type="scientific">Galbibacter marinus</name>
    <dbReference type="NCBI Taxonomy" id="555500"/>
    <lineage>
        <taxon>Bacteria</taxon>
        <taxon>Pseudomonadati</taxon>
        <taxon>Bacteroidota</taxon>
        <taxon>Flavobacteriia</taxon>
        <taxon>Flavobacteriales</taxon>
        <taxon>Flavobacteriaceae</taxon>
        <taxon>Galbibacter</taxon>
    </lineage>
</organism>
<dbReference type="AlphaFoldDB" id="K2QIJ9"/>
<sequence>MERLRKHIEEILPLSDEEFLLITTHFTKKRFKKGDYLVRIGETVPQMFFVVSGLLKLFYTDESGKDHILSFPREDWWETDYLAFNTMARAKINLQCLEASEILCITLKDYQNLCNKLPKLEHFFLEKATAGHIASQQRILSLLSSSTESRYEHLLRRYPSLLQRVSKTLLASYLGVSRETLSRLSS</sequence>
<dbReference type="PROSITE" id="PS50042">
    <property type="entry name" value="CNMP_BINDING_3"/>
    <property type="match status" value="1"/>
</dbReference>
<dbReference type="SUPFAM" id="SSF51206">
    <property type="entry name" value="cAMP-binding domain-like"/>
    <property type="match status" value="1"/>
</dbReference>
<dbReference type="STRING" id="555500.I215_11923"/>
<reference evidence="2 3" key="1">
    <citation type="journal article" date="2012" name="J. Bacteriol.">
        <title>Genome Sequence of Galbibacter marinum Type Strain ck-I2-15.</title>
        <authorList>
            <person name="Lai Q."/>
            <person name="Li C."/>
            <person name="Shao Z."/>
        </authorList>
    </citation>
    <scope>NUCLEOTIDE SEQUENCE [LARGE SCALE GENOMIC DNA]</scope>
    <source>
        <strain evidence="3">ck-I2-15</strain>
    </source>
</reference>
<feature type="domain" description="Cyclic nucleotide-binding" evidence="1">
    <location>
        <begin position="14"/>
        <end position="70"/>
    </location>
</feature>
<dbReference type="PATRIC" id="fig|555500.3.peg.2454"/>
<proteinExistence type="predicted"/>
<evidence type="ECO:0000313" key="2">
    <source>
        <dbReference type="EMBL" id="EKF54557.1"/>
    </source>
</evidence>
<dbReference type="CDD" id="cd00038">
    <property type="entry name" value="CAP_ED"/>
    <property type="match status" value="1"/>
</dbReference>
<dbReference type="EMBL" id="AMSG01000019">
    <property type="protein sequence ID" value="EKF54557.1"/>
    <property type="molecule type" value="Genomic_DNA"/>
</dbReference>
<name>K2QIJ9_9FLAO</name>
<dbReference type="Proteomes" id="UP000007364">
    <property type="component" value="Unassembled WGS sequence"/>
</dbReference>